<evidence type="ECO:0000313" key="3">
    <source>
        <dbReference type="Proteomes" id="UP000244225"/>
    </source>
</evidence>
<name>A0A2T5YQ73_9BACT</name>
<dbReference type="CDD" id="cd03801">
    <property type="entry name" value="GT4_PimA-like"/>
    <property type="match status" value="1"/>
</dbReference>
<sequence length="386" mass="43417">MRLAIFSPITLAPTLGAAKHRIEQAKAMETHGWRTSLFDYRELGLKENYLQCIHSKDAYNNALKDYLITNAAKYDVVLYEGDSLPYPRDLFYQDTLFVASPSLLFYHFQNIQFPLDLKGRLKRILYKYIDSSEAKHHKTTWLSLMQADVIQVQNNYDKAVLISNGFPEDKVITIPCGLDSKQLAQLCSLNQETATKPCIAFIGTFDFRKGAVDFPHILSRVVEKIPDCTFKFLGTKGMFADAQHVLNFFPKRLQSSITIIPTFSPHELGALLKGCQVGMFPSYIESFGIGVLEMMAAGIPVVCYKSPGPSDFVPEDLLVGIGDLESFASTIIELLNNKVILKKYSKQVSLIAEQYNWNKIGAEVSKAYYSLVKRKRQLEAQAVAPA</sequence>
<dbReference type="PANTHER" id="PTHR46401">
    <property type="entry name" value="GLYCOSYLTRANSFERASE WBBK-RELATED"/>
    <property type="match status" value="1"/>
</dbReference>
<dbReference type="PANTHER" id="PTHR46401:SF2">
    <property type="entry name" value="GLYCOSYLTRANSFERASE WBBK-RELATED"/>
    <property type="match status" value="1"/>
</dbReference>
<reference evidence="2 3" key="1">
    <citation type="submission" date="2018-04" db="EMBL/GenBank/DDBJ databases">
        <title>Genomic Encyclopedia of Archaeal and Bacterial Type Strains, Phase II (KMG-II): from individual species to whole genera.</title>
        <authorList>
            <person name="Goeker M."/>
        </authorList>
    </citation>
    <scope>NUCLEOTIDE SEQUENCE [LARGE SCALE GENOMIC DNA]</scope>
    <source>
        <strain evidence="2 3">DSM 100162</strain>
    </source>
</reference>
<evidence type="ECO:0000256" key="1">
    <source>
        <dbReference type="ARBA" id="ARBA00022679"/>
    </source>
</evidence>
<dbReference type="AlphaFoldDB" id="A0A2T5YQ73"/>
<dbReference type="GO" id="GO:0009103">
    <property type="term" value="P:lipopolysaccharide biosynthetic process"/>
    <property type="evidence" value="ECO:0007669"/>
    <property type="project" value="TreeGrafter"/>
</dbReference>
<dbReference type="GO" id="GO:0016757">
    <property type="term" value="F:glycosyltransferase activity"/>
    <property type="evidence" value="ECO:0007669"/>
    <property type="project" value="TreeGrafter"/>
</dbReference>
<dbReference type="SUPFAM" id="SSF53756">
    <property type="entry name" value="UDP-Glycosyltransferase/glycogen phosphorylase"/>
    <property type="match status" value="1"/>
</dbReference>
<keyword evidence="3" id="KW-1185">Reference proteome</keyword>
<accession>A0A2T5YQ73</accession>
<keyword evidence="1 2" id="KW-0808">Transferase</keyword>
<dbReference type="RefSeq" id="WP_108210836.1">
    <property type="nucleotide sequence ID" value="NZ_QBKI01000002.1"/>
</dbReference>
<dbReference type="Proteomes" id="UP000244225">
    <property type="component" value="Unassembled WGS sequence"/>
</dbReference>
<dbReference type="OrthoDB" id="907602at2"/>
<comment type="caution">
    <text evidence="2">The sequence shown here is derived from an EMBL/GenBank/DDBJ whole genome shotgun (WGS) entry which is preliminary data.</text>
</comment>
<protein>
    <submittedName>
        <fullName evidence="2">Glycosyltransferase involved in cell wall biosynthesis</fullName>
    </submittedName>
</protein>
<evidence type="ECO:0000313" key="2">
    <source>
        <dbReference type="EMBL" id="PTX21463.1"/>
    </source>
</evidence>
<dbReference type="EMBL" id="QBKI01000002">
    <property type="protein sequence ID" value="PTX21463.1"/>
    <property type="molecule type" value="Genomic_DNA"/>
</dbReference>
<organism evidence="2 3">
    <name type="scientific">Pontibacter mucosus</name>
    <dbReference type="NCBI Taxonomy" id="1649266"/>
    <lineage>
        <taxon>Bacteria</taxon>
        <taxon>Pseudomonadati</taxon>
        <taxon>Bacteroidota</taxon>
        <taxon>Cytophagia</taxon>
        <taxon>Cytophagales</taxon>
        <taxon>Hymenobacteraceae</taxon>
        <taxon>Pontibacter</taxon>
    </lineage>
</organism>
<gene>
    <name evidence="2" type="ORF">C8N40_102439</name>
</gene>
<dbReference type="Gene3D" id="3.40.50.2000">
    <property type="entry name" value="Glycogen Phosphorylase B"/>
    <property type="match status" value="2"/>
</dbReference>
<proteinExistence type="predicted"/>
<dbReference type="Pfam" id="PF13692">
    <property type="entry name" value="Glyco_trans_1_4"/>
    <property type="match status" value="1"/>
</dbReference>